<accession>A0ABU4RU44</accession>
<evidence type="ECO:0000313" key="4">
    <source>
        <dbReference type="Proteomes" id="UP001274321"/>
    </source>
</evidence>
<dbReference type="PANTHER" id="PTHR12151">
    <property type="entry name" value="ELECTRON TRANSPORT PROTIN SCO1/SENC FAMILY MEMBER"/>
    <property type="match status" value="1"/>
</dbReference>
<protein>
    <submittedName>
        <fullName evidence="3">SCO family protein</fullName>
    </submittedName>
</protein>
<comment type="caution">
    <text evidence="3">The sequence shown here is derived from an EMBL/GenBank/DDBJ whole genome shotgun (WGS) entry which is preliminary data.</text>
</comment>
<name>A0ABU4RU44_9HYPH</name>
<comment type="similarity">
    <text evidence="1">Belongs to the SCO1/2 family.</text>
</comment>
<dbReference type="SUPFAM" id="SSF52833">
    <property type="entry name" value="Thioredoxin-like"/>
    <property type="match status" value="1"/>
</dbReference>
<keyword evidence="2" id="KW-0472">Membrane</keyword>
<sequence length="196" mass="21481">MRLRGPVLGLSFFIAGLVVIAVAMLWMMPSRQAVTNTASLVGGSFRGVDQDGKAVTEAEMKGKPFLVFFGFTHCPDVCPTTLFELSQALNGLGPRAEGINALFVTVDPERDTPEVLQRYLSSFNPRIRGITGDTASVEAMVKTYRAYAKKVALDDGSYTMDHTALVYIMDRNGGFVRPLNMQRPTAEIVDELRTVL</sequence>
<reference evidence="3 4" key="1">
    <citation type="submission" date="2023-11" db="EMBL/GenBank/DDBJ databases">
        <authorList>
            <person name="Bao R."/>
        </authorList>
    </citation>
    <scope>NUCLEOTIDE SEQUENCE [LARGE SCALE GENOMIC DNA]</scope>
    <source>
        <strain evidence="3 4">PJ23</strain>
    </source>
</reference>
<keyword evidence="4" id="KW-1185">Reference proteome</keyword>
<dbReference type="Gene3D" id="3.40.30.10">
    <property type="entry name" value="Glutaredoxin"/>
    <property type="match status" value="1"/>
</dbReference>
<gene>
    <name evidence="3" type="ORF">SCD90_09785</name>
</gene>
<dbReference type="CDD" id="cd02968">
    <property type="entry name" value="SCO"/>
    <property type="match status" value="1"/>
</dbReference>
<dbReference type="InterPro" id="IPR036249">
    <property type="entry name" value="Thioredoxin-like_sf"/>
</dbReference>
<dbReference type="EMBL" id="JAXAFJ010000005">
    <property type="protein sequence ID" value="MDX6806356.1"/>
    <property type="molecule type" value="Genomic_DNA"/>
</dbReference>
<dbReference type="RefSeq" id="WP_319844487.1">
    <property type="nucleotide sequence ID" value="NZ_JAXAFJ010000005.1"/>
</dbReference>
<keyword evidence="2" id="KW-0812">Transmembrane</keyword>
<organism evidence="3 4">
    <name type="scientific">Terrihabitans rhizophilus</name>
    <dbReference type="NCBI Taxonomy" id="3092662"/>
    <lineage>
        <taxon>Bacteria</taxon>
        <taxon>Pseudomonadati</taxon>
        <taxon>Pseudomonadota</taxon>
        <taxon>Alphaproteobacteria</taxon>
        <taxon>Hyphomicrobiales</taxon>
        <taxon>Terrihabitans</taxon>
    </lineage>
</organism>
<evidence type="ECO:0000256" key="1">
    <source>
        <dbReference type="ARBA" id="ARBA00010996"/>
    </source>
</evidence>
<proteinExistence type="inferred from homology"/>
<keyword evidence="2" id="KW-1133">Transmembrane helix</keyword>
<feature type="transmembrane region" description="Helical" evidence="2">
    <location>
        <begin position="7"/>
        <end position="28"/>
    </location>
</feature>
<dbReference type="InterPro" id="IPR003782">
    <property type="entry name" value="SCO1/SenC"/>
</dbReference>
<dbReference type="Proteomes" id="UP001274321">
    <property type="component" value="Unassembled WGS sequence"/>
</dbReference>
<dbReference type="Pfam" id="PF02630">
    <property type="entry name" value="SCO1-SenC"/>
    <property type="match status" value="1"/>
</dbReference>
<dbReference type="PANTHER" id="PTHR12151:SF25">
    <property type="entry name" value="LINALOOL DEHYDRATASE_ISOMERASE DOMAIN-CONTAINING PROTEIN"/>
    <property type="match status" value="1"/>
</dbReference>
<evidence type="ECO:0000313" key="3">
    <source>
        <dbReference type="EMBL" id="MDX6806356.1"/>
    </source>
</evidence>
<evidence type="ECO:0000256" key="2">
    <source>
        <dbReference type="SAM" id="Phobius"/>
    </source>
</evidence>